<dbReference type="RefSeq" id="WP_069976896.1">
    <property type="nucleotide sequence ID" value="NZ_CP017269.1"/>
</dbReference>
<organism evidence="9 10">
    <name type="scientific">Geosporobacter ferrireducens</name>
    <dbReference type="NCBI Taxonomy" id="1424294"/>
    <lineage>
        <taxon>Bacteria</taxon>
        <taxon>Bacillati</taxon>
        <taxon>Bacillota</taxon>
        <taxon>Clostridia</taxon>
        <taxon>Peptostreptococcales</taxon>
        <taxon>Thermotaleaceae</taxon>
        <taxon>Geosporobacter</taxon>
    </lineage>
</organism>
<dbReference type="EMBL" id="CP017269">
    <property type="protein sequence ID" value="AOT70288.1"/>
    <property type="molecule type" value="Genomic_DNA"/>
</dbReference>
<evidence type="ECO:0000259" key="8">
    <source>
        <dbReference type="Pfam" id="PF09115"/>
    </source>
</evidence>
<dbReference type="GO" id="GO:0006261">
    <property type="term" value="P:DNA-templated DNA replication"/>
    <property type="evidence" value="ECO:0007669"/>
    <property type="project" value="TreeGrafter"/>
</dbReference>
<reference evidence="9 10" key="1">
    <citation type="submission" date="2016-09" db="EMBL/GenBank/DDBJ databases">
        <title>Genomic analysis reveals versatility of anaerobic energy metabolism of Geosporobacter ferrireducens IRF9 of phylum Firmicutes.</title>
        <authorList>
            <person name="Kim S.-J."/>
        </authorList>
    </citation>
    <scope>NUCLEOTIDE SEQUENCE [LARGE SCALE GENOMIC DNA]</scope>
    <source>
        <strain evidence="9 10">IRF9</strain>
    </source>
</reference>
<name>A0A1D8GHB7_9FIRM</name>
<evidence type="ECO:0000256" key="3">
    <source>
        <dbReference type="ARBA" id="ARBA00022679"/>
    </source>
</evidence>
<evidence type="ECO:0000256" key="5">
    <source>
        <dbReference type="ARBA" id="ARBA00022705"/>
    </source>
</evidence>
<dbReference type="AlphaFoldDB" id="A0A1D8GHB7"/>
<evidence type="ECO:0000256" key="1">
    <source>
        <dbReference type="ARBA" id="ARBA00012417"/>
    </source>
</evidence>
<keyword evidence="5" id="KW-0235">DNA replication</keyword>
<dbReference type="SUPFAM" id="SSF52540">
    <property type="entry name" value="P-loop containing nucleoside triphosphate hydrolases"/>
    <property type="match status" value="1"/>
</dbReference>
<evidence type="ECO:0000256" key="6">
    <source>
        <dbReference type="ARBA" id="ARBA00022932"/>
    </source>
</evidence>
<dbReference type="PANTHER" id="PTHR11669:SF8">
    <property type="entry name" value="DNA POLYMERASE III SUBUNIT DELTA"/>
    <property type="match status" value="1"/>
</dbReference>
<dbReference type="NCBIfam" id="TIGR00678">
    <property type="entry name" value="holB"/>
    <property type="match status" value="1"/>
</dbReference>
<evidence type="ECO:0000313" key="9">
    <source>
        <dbReference type="EMBL" id="AOT70288.1"/>
    </source>
</evidence>
<dbReference type="GO" id="GO:0003887">
    <property type="term" value="F:DNA-directed DNA polymerase activity"/>
    <property type="evidence" value="ECO:0007669"/>
    <property type="project" value="UniProtKB-KW"/>
</dbReference>
<dbReference type="OrthoDB" id="9810148at2"/>
<feature type="domain" description="DNA polymerase III delta subunit C-terminal" evidence="8">
    <location>
        <begin position="208"/>
        <end position="323"/>
    </location>
</feature>
<evidence type="ECO:0000313" key="10">
    <source>
        <dbReference type="Proteomes" id="UP000095743"/>
    </source>
</evidence>
<dbReference type="InterPro" id="IPR004622">
    <property type="entry name" value="DNA_pol_HolB"/>
</dbReference>
<dbReference type="KEGG" id="gfe:Gferi_12195"/>
<dbReference type="Proteomes" id="UP000095743">
    <property type="component" value="Chromosome"/>
</dbReference>
<evidence type="ECO:0000256" key="2">
    <source>
        <dbReference type="ARBA" id="ARBA00014363"/>
    </source>
</evidence>
<protein>
    <recommendedName>
        <fullName evidence="2">DNA polymerase III subunit delta'</fullName>
        <ecNumber evidence="1">2.7.7.7</ecNumber>
    </recommendedName>
</protein>
<accession>A0A1D8GHB7</accession>
<dbReference type="Pfam" id="PF13177">
    <property type="entry name" value="DNA_pol3_delta2"/>
    <property type="match status" value="1"/>
</dbReference>
<dbReference type="Gene3D" id="3.40.50.300">
    <property type="entry name" value="P-loop containing nucleotide triphosphate hydrolases"/>
    <property type="match status" value="1"/>
</dbReference>
<dbReference type="InterPro" id="IPR015199">
    <property type="entry name" value="DNA_pol_III_delta_C"/>
</dbReference>
<keyword evidence="6" id="KW-0239">DNA-directed DNA polymerase</keyword>
<comment type="catalytic activity">
    <reaction evidence="7">
        <text>DNA(n) + a 2'-deoxyribonucleoside 5'-triphosphate = DNA(n+1) + diphosphate</text>
        <dbReference type="Rhea" id="RHEA:22508"/>
        <dbReference type="Rhea" id="RHEA-COMP:17339"/>
        <dbReference type="Rhea" id="RHEA-COMP:17340"/>
        <dbReference type="ChEBI" id="CHEBI:33019"/>
        <dbReference type="ChEBI" id="CHEBI:61560"/>
        <dbReference type="ChEBI" id="CHEBI:173112"/>
        <dbReference type="EC" id="2.7.7.7"/>
    </reaction>
</comment>
<dbReference type="GO" id="GO:0003677">
    <property type="term" value="F:DNA binding"/>
    <property type="evidence" value="ECO:0007669"/>
    <property type="project" value="InterPro"/>
</dbReference>
<evidence type="ECO:0000256" key="4">
    <source>
        <dbReference type="ARBA" id="ARBA00022695"/>
    </source>
</evidence>
<dbReference type="Pfam" id="PF09115">
    <property type="entry name" value="DNApol3-delta_C"/>
    <property type="match status" value="1"/>
</dbReference>
<proteinExistence type="predicted"/>
<dbReference type="GO" id="GO:0009360">
    <property type="term" value="C:DNA polymerase III complex"/>
    <property type="evidence" value="ECO:0007669"/>
    <property type="project" value="InterPro"/>
</dbReference>
<dbReference type="InterPro" id="IPR050238">
    <property type="entry name" value="DNA_Rep/Repair_Clamp_Loader"/>
</dbReference>
<gene>
    <name evidence="9" type="ORF">Gferi_12195</name>
</gene>
<keyword evidence="3" id="KW-0808">Transferase</keyword>
<sequence>MGFSEVFGQEQIIKNLTMAIQKDRIAHAYIFDGSDGLGKGMMAMAFAQAIVCKNFRQDVCNACAACIKFHHNNHPDIMIIEPEGTSIKNKQIEAFQQDLQRKPYESRKKIYIIQQADQMTESAQNRLLKTLEEPPAYAVVILISINANRFLPTIRSRCQMIKFHRLGEQQIHVFLKEKYGMSSEASKIYAAFSDGIIGKAIQLKESPDFLEKREAAIGVIEKVLEGDPLSVFPMLEFFESNKEDVYELLDFMLTWFRDILILKETASEDFLINLDKKTMLEECGLRIGYQQISHIIKIIERTKQDIKANVNFQLVIENMLLSMQEV</sequence>
<evidence type="ECO:0000256" key="7">
    <source>
        <dbReference type="ARBA" id="ARBA00049244"/>
    </source>
</evidence>
<dbReference type="STRING" id="1424294.Gferi_12195"/>
<dbReference type="Gene3D" id="1.20.272.10">
    <property type="match status" value="1"/>
</dbReference>
<dbReference type="PANTHER" id="PTHR11669">
    <property type="entry name" value="REPLICATION FACTOR C / DNA POLYMERASE III GAMMA-TAU SUBUNIT"/>
    <property type="match status" value="1"/>
</dbReference>
<dbReference type="InterPro" id="IPR027417">
    <property type="entry name" value="P-loop_NTPase"/>
</dbReference>
<dbReference type="GO" id="GO:0008408">
    <property type="term" value="F:3'-5' exonuclease activity"/>
    <property type="evidence" value="ECO:0007669"/>
    <property type="project" value="InterPro"/>
</dbReference>
<keyword evidence="4" id="KW-0548">Nucleotidyltransferase</keyword>
<dbReference type="EC" id="2.7.7.7" evidence="1"/>
<keyword evidence="10" id="KW-1185">Reference proteome</keyword>
<dbReference type="FunFam" id="3.40.50.300:FF:001255">
    <property type="entry name" value="DNA polymerase III subunit delta"/>
    <property type="match status" value="1"/>
</dbReference>